<proteinExistence type="predicted"/>
<sequence length="493" mass="56693">MAEVPCIGIMLFLHGSTLLRTRNRRLTFTPTQRPHPYRIQLNQEVIASVCGATSSLMALYWVVTQDPPALTLLPSPIFLSSFPHQHYSGLSFLAALTIHLRTVFSQFQRIFTSDPSHSPKYIELSNNDQFIIKASSYFCKFSFLIQSILLNANPRIEVDSEIVREVILFGKEAITAILTNISTIHTLIASLPSDSSPTTSLDSGDDMQLFQSLIQLRKELEDFLQHPWGFFVHITYSITDPHKSSFQTIILDDPSFPDLTLNSIKLNNNDVRVTMLMAITNVVIEFPLVKEKFMTSNLVGRMFETVDFASLPLSESSTKFYLTRFIACMLRASGNTDEARFEQYPPIRVSVFEPAKPLIIFMFHNSDKLILNEKDKAELETRLCWIHNHIKNMELRSDEHDADIVSEFVNWEIRTMVQMENGTNFKIVFESIGNRTWEWKRDNPDRQKRREELLREEGWDDALELRVVGIEKNTDQNLLNCARLLGVVLSFNF</sequence>
<comment type="caution">
    <text evidence="1">The sequence shown here is derived from an EMBL/GenBank/DDBJ whole genome shotgun (WGS) entry which is preliminary data.</text>
</comment>
<protein>
    <submittedName>
        <fullName evidence="1">Uncharacterized protein</fullName>
    </submittedName>
</protein>
<accession>A0ABQ9XJM7</accession>
<keyword evidence="2" id="KW-1185">Reference proteome</keyword>
<gene>
    <name evidence="1" type="ORF">BLNAU_14220</name>
</gene>
<name>A0ABQ9XJM7_9EUKA</name>
<dbReference type="Proteomes" id="UP001281761">
    <property type="component" value="Unassembled WGS sequence"/>
</dbReference>
<evidence type="ECO:0000313" key="2">
    <source>
        <dbReference type="Proteomes" id="UP001281761"/>
    </source>
</evidence>
<reference evidence="1 2" key="1">
    <citation type="journal article" date="2022" name="bioRxiv">
        <title>Genomics of Preaxostyla Flagellates Illuminates Evolutionary Transitions and the Path Towards Mitochondrial Loss.</title>
        <authorList>
            <person name="Novak L.V.F."/>
            <person name="Treitli S.C."/>
            <person name="Pyrih J."/>
            <person name="Halakuc P."/>
            <person name="Pipaliya S.V."/>
            <person name="Vacek V."/>
            <person name="Brzon O."/>
            <person name="Soukal P."/>
            <person name="Eme L."/>
            <person name="Dacks J.B."/>
            <person name="Karnkowska A."/>
            <person name="Elias M."/>
            <person name="Hampl V."/>
        </authorList>
    </citation>
    <scope>NUCLEOTIDE SEQUENCE [LARGE SCALE GENOMIC DNA]</scope>
    <source>
        <strain evidence="1">NAU3</strain>
        <tissue evidence="1">Gut</tissue>
    </source>
</reference>
<organism evidence="1 2">
    <name type="scientific">Blattamonas nauphoetae</name>
    <dbReference type="NCBI Taxonomy" id="2049346"/>
    <lineage>
        <taxon>Eukaryota</taxon>
        <taxon>Metamonada</taxon>
        <taxon>Preaxostyla</taxon>
        <taxon>Oxymonadida</taxon>
        <taxon>Blattamonas</taxon>
    </lineage>
</organism>
<evidence type="ECO:0000313" key="1">
    <source>
        <dbReference type="EMBL" id="KAK2950802.1"/>
    </source>
</evidence>
<dbReference type="EMBL" id="JARBJD010000129">
    <property type="protein sequence ID" value="KAK2950802.1"/>
    <property type="molecule type" value="Genomic_DNA"/>
</dbReference>